<evidence type="ECO:0000259" key="9">
    <source>
        <dbReference type="PROSITE" id="PS50893"/>
    </source>
</evidence>
<dbReference type="InterPro" id="IPR036640">
    <property type="entry name" value="ABC1_TM_sf"/>
</dbReference>
<dbReference type="PANTHER" id="PTHR24221">
    <property type="entry name" value="ATP-BINDING CASSETTE SUB-FAMILY B"/>
    <property type="match status" value="1"/>
</dbReference>
<organism evidence="11 12">
    <name type="scientific">Candidatus Doudnabacteria bacterium RIFCSPLOWO2_02_FULL_48_13</name>
    <dbReference type="NCBI Taxonomy" id="1817845"/>
    <lineage>
        <taxon>Bacteria</taxon>
        <taxon>Candidatus Doudnaibacteriota</taxon>
    </lineage>
</organism>
<dbReference type="FunFam" id="3.40.50.300:FF:000287">
    <property type="entry name" value="Multidrug ABC transporter ATP-binding protein"/>
    <property type="match status" value="1"/>
</dbReference>
<evidence type="ECO:0000256" key="8">
    <source>
        <dbReference type="SAM" id="Phobius"/>
    </source>
</evidence>
<dbReference type="InterPro" id="IPR003439">
    <property type="entry name" value="ABC_transporter-like_ATP-bd"/>
</dbReference>
<dbReference type="PROSITE" id="PS00211">
    <property type="entry name" value="ABC_TRANSPORTER_1"/>
    <property type="match status" value="1"/>
</dbReference>
<dbReference type="InterPro" id="IPR027417">
    <property type="entry name" value="P-loop_NTPase"/>
</dbReference>
<name>A0A1F5QCE8_9BACT</name>
<comment type="subcellular location">
    <subcellularLocation>
        <location evidence="1">Cell membrane</location>
        <topology evidence="1">Multi-pass membrane protein</topology>
    </subcellularLocation>
</comment>
<dbReference type="PROSITE" id="PS50929">
    <property type="entry name" value="ABC_TM1F"/>
    <property type="match status" value="1"/>
</dbReference>
<keyword evidence="6 8" id="KW-1133">Transmembrane helix</keyword>
<evidence type="ECO:0000256" key="2">
    <source>
        <dbReference type="ARBA" id="ARBA00022448"/>
    </source>
</evidence>
<dbReference type="Gene3D" id="1.20.1560.10">
    <property type="entry name" value="ABC transporter type 1, transmembrane domain"/>
    <property type="match status" value="1"/>
</dbReference>
<dbReference type="Pfam" id="PF00664">
    <property type="entry name" value="ABC_membrane"/>
    <property type="match status" value="1"/>
</dbReference>
<keyword evidence="4" id="KW-0547">Nucleotide-binding</keyword>
<dbReference type="Proteomes" id="UP000177235">
    <property type="component" value="Unassembled WGS sequence"/>
</dbReference>
<keyword evidence="2" id="KW-0813">Transport</keyword>
<keyword evidence="3 8" id="KW-0812">Transmembrane</keyword>
<evidence type="ECO:0000256" key="7">
    <source>
        <dbReference type="ARBA" id="ARBA00023136"/>
    </source>
</evidence>
<evidence type="ECO:0000256" key="1">
    <source>
        <dbReference type="ARBA" id="ARBA00004651"/>
    </source>
</evidence>
<comment type="caution">
    <text evidence="11">The sequence shown here is derived from an EMBL/GenBank/DDBJ whole genome shotgun (WGS) entry which is preliminary data.</text>
</comment>
<protein>
    <recommendedName>
        <fullName evidence="13">ABC transporter ATP-binding protein</fullName>
    </recommendedName>
</protein>
<feature type="transmembrane region" description="Helical" evidence="8">
    <location>
        <begin position="120"/>
        <end position="139"/>
    </location>
</feature>
<dbReference type="InterPro" id="IPR011527">
    <property type="entry name" value="ABC1_TM_dom"/>
</dbReference>
<evidence type="ECO:0000256" key="3">
    <source>
        <dbReference type="ARBA" id="ARBA00022692"/>
    </source>
</evidence>
<dbReference type="Gene3D" id="3.40.50.300">
    <property type="entry name" value="P-loop containing nucleotide triphosphate hydrolases"/>
    <property type="match status" value="1"/>
</dbReference>
<proteinExistence type="predicted"/>
<evidence type="ECO:0000256" key="4">
    <source>
        <dbReference type="ARBA" id="ARBA00022741"/>
    </source>
</evidence>
<feature type="domain" description="ABC transmembrane type-1" evidence="10">
    <location>
        <begin position="5"/>
        <end position="287"/>
    </location>
</feature>
<dbReference type="InterPro" id="IPR017871">
    <property type="entry name" value="ABC_transporter-like_CS"/>
</dbReference>
<dbReference type="GO" id="GO:0005886">
    <property type="term" value="C:plasma membrane"/>
    <property type="evidence" value="ECO:0007669"/>
    <property type="project" value="UniProtKB-SubCell"/>
</dbReference>
<dbReference type="GO" id="GO:0140359">
    <property type="term" value="F:ABC-type transporter activity"/>
    <property type="evidence" value="ECO:0007669"/>
    <property type="project" value="InterPro"/>
</dbReference>
<feature type="domain" description="ABC transporter" evidence="9">
    <location>
        <begin position="321"/>
        <end position="555"/>
    </location>
</feature>
<dbReference type="GO" id="GO:0034040">
    <property type="term" value="F:ATPase-coupled lipid transmembrane transporter activity"/>
    <property type="evidence" value="ECO:0007669"/>
    <property type="project" value="TreeGrafter"/>
</dbReference>
<feature type="transmembrane region" description="Helical" evidence="8">
    <location>
        <begin position="145"/>
        <end position="163"/>
    </location>
</feature>
<evidence type="ECO:0008006" key="13">
    <source>
        <dbReference type="Google" id="ProtNLM"/>
    </source>
</evidence>
<dbReference type="Pfam" id="PF00005">
    <property type="entry name" value="ABC_tran"/>
    <property type="match status" value="1"/>
</dbReference>
<dbReference type="PANTHER" id="PTHR24221:SF654">
    <property type="entry name" value="ATP-BINDING CASSETTE SUB-FAMILY B MEMBER 6"/>
    <property type="match status" value="1"/>
</dbReference>
<reference evidence="11 12" key="1">
    <citation type="journal article" date="2016" name="Nat. Commun.">
        <title>Thousands of microbial genomes shed light on interconnected biogeochemical processes in an aquifer system.</title>
        <authorList>
            <person name="Anantharaman K."/>
            <person name="Brown C.T."/>
            <person name="Hug L.A."/>
            <person name="Sharon I."/>
            <person name="Castelle C.J."/>
            <person name="Probst A.J."/>
            <person name="Thomas B.C."/>
            <person name="Singh A."/>
            <person name="Wilkins M.J."/>
            <person name="Karaoz U."/>
            <person name="Brodie E.L."/>
            <person name="Williams K.H."/>
            <person name="Hubbard S.S."/>
            <person name="Banfield J.F."/>
        </authorList>
    </citation>
    <scope>NUCLEOTIDE SEQUENCE [LARGE SCALE GENOMIC DNA]</scope>
</reference>
<keyword evidence="7 8" id="KW-0472">Membrane</keyword>
<evidence type="ECO:0000313" key="12">
    <source>
        <dbReference type="Proteomes" id="UP000177235"/>
    </source>
</evidence>
<keyword evidence="5" id="KW-0067">ATP-binding</keyword>
<evidence type="ECO:0000256" key="6">
    <source>
        <dbReference type="ARBA" id="ARBA00022989"/>
    </source>
</evidence>
<dbReference type="GO" id="GO:0016887">
    <property type="term" value="F:ATP hydrolysis activity"/>
    <property type="evidence" value="ECO:0007669"/>
    <property type="project" value="InterPro"/>
</dbReference>
<dbReference type="InterPro" id="IPR039421">
    <property type="entry name" value="Type_1_exporter"/>
</dbReference>
<dbReference type="AlphaFoldDB" id="A0A1F5QCE8"/>
<sequence>MPYTLFFFMLVAIVLRDIQPIYFGKIIDALATGSPGAADSAIKILLILLVISFVRFVSRRGVEFINNYFQPRIMADLMQTCYEHLQRHSIGFFSSTFVGSLVTKVKRYERSFEQLADQSLFHMGRTLIGFSTIVIILMWRNWIAGTVMLAWSISYMLIAYKFTMYKMPYDLKRAAADTETTAQLADTISNNFNIKIFSNYQTEFKRFFRVLTSQFKARKKSLDIAAIGESFNHVYMILFEVGFLYLSIKLWQGGLFTVGDIVLVLTFILRLFDQLWDLGKHIRVVYEAIADANEMTEILLSEHEIKDESNAKTLIVKNGVINFQNVNFGYHEGLEILSGFNLAIKAGEKVALVGPSGGGKSTIVKLLLRFYDLQGGRISIDGQDITKVTQDSLRDALALVPQEPVLFHRTLIDNIRYAKPGASDEEVMTAAKAAHAHEFIAKTTHGYQTFVGERGVKLSGGERQRVAIARAILKDAPILVLDEATSSLDSESEYLIQDALKSLMKDHTTIVIAHRLSTIMQMDRIVVIENGKILEQGKHRELVKAKEGTYQRLWNIQAGGFVNA</sequence>
<evidence type="ECO:0000259" key="10">
    <source>
        <dbReference type="PROSITE" id="PS50929"/>
    </source>
</evidence>
<dbReference type="SMART" id="SM00382">
    <property type="entry name" value="AAA"/>
    <property type="match status" value="1"/>
</dbReference>
<dbReference type="GO" id="GO:0005524">
    <property type="term" value="F:ATP binding"/>
    <property type="evidence" value="ECO:0007669"/>
    <property type="project" value="UniProtKB-KW"/>
</dbReference>
<accession>A0A1F5QCE8</accession>
<gene>
    <name evidence="11" type="ORF">A3J05_03585</name>
</gene>
<feature type="transmembrane region" description="Helical" evidence="8">
    <location>
        <begin position="224"/>
        <end position="248"/>
    </location>
</feature>
<evidence type="ECO:0000256" key="5">
    <source>
        <dbReference type="ARBA" id="ARBA00022840"/>
    </source>
</evidence>
<dbReference type="PROSITE" id="PS50893">
    <property type="entry name" value="ABC_TRANSPORTER_2"/>
    <property type="match status" value="1"/>
</dbReference>
<evidence type="ECO:0000313" key="11">
    <source>
        <dbReference type="EMBL" id="OGE99864.1"/>
    </source>
</evidence>
<dbReference type="EMBL" id="MFFF01000011">
    <property type="protein sequence ID" value="OGE99864.1"/>
    <property type="molecule type" value="Genomic_DNA"/>
</dbReference>
<dbReference type="SUPFAM" id="SSF52540">
    <property type="entry name" value="P-loop containing nucleoside triphosphate hydrolases"/>
    <property type="match status" value="1"/>
</dbReference>
<feature type="transmembrane region" description="Helical" evidence="8">
    <location>
        <begin position="254"/>
        <end position="272"/>
    </location>
</feature>
<dbReference type="InterPro" id="IPR003593">
    <property type="entry name" value="AAA+_ATPase"/>
</dbReference>
<dbReference type="SUPFAM" id="SSF90123">
    <property type="entry name" value="ABC transporter transmembrane region"/>
    <property type="match status" value="1"/>
</dbReference>
<feature type="transmembrane region" description="Helical" evidence="8">
    <location>
        <begin position="40"/>
        <end position="58"/>
    </location>
</feature>